<comment type="caution">
    <text evidence="1">The sequence shown here is derived from an EMBL/GenBank/DDBJ whole genome shotgun (WGS) entry which is preliminary data.</text>
</comment>
<dbReference type="Proteomes" id="UP000689195">
    <property type="component" value="Unassembled WGS sequence"/>
</dbReference>
<sequence>MILLNNQTWYLKLDENLANELANILDEFKEDEGVQNNFLDQSLMQIQLTLSLFDLKLIKANECLYSLKLEDVFYKSHKQTNIFNTTLILGDLEIIDTVHKFDNPDLQYLIRKNPEYKDAFLTIENEILHNFSQTKFNIGQFILNWKADSSKLGTKAFGIESFNLENEEAFQVLKGESSDQIYQHKLDQLLNQQSQRQRCYNNQFAEILHMLISKKAIEENINRIRQLFTNFSIECVQKIELKLEYAKVNLLHRQSHILLGYIDAYDLIHEVEFSQNSKFMSGKLRELRIFDVTNYPITFEKYNPFEMVYLSEISACKLQQGLFFRLK</sequence>
<evidence type="ECO:0000313" key="2">
    <source>
        <dbReference type="Proteomes" id="UP000689195"/>
    </source>
</evidence>
<protein>
    <submittedName>
        <fullName evidence="1">Uncharacterized protein</fullName>
    </submittedName>
</protein>
<dbReference type="AlphaFoldDB" id="A0A8S1YLK8"/>
<organism evidence="1 2">
    <name type="scientific">Paramecium pentaurelia</name>
    <dbReference type="NCBI Taxonomy" id="43138"/>
    <lineage>
        <taxon>Eukaryota</taxon>
        <taxon>Sar</taxon>
        <taxon>Alveolata</taxon>
        <taxon>Ciliophora</taxon>
        <taxon>Intramacronucleata</taxon>
        <taxon>Oligohymenophorea</taxon>
        <taxon>Peniculida</taxon>
        <taxon>Parameciidae</taxon>
        <taxon>Paramecium</taxon>
    </lineage>
</organism>
<keyword evidence="2" id="KW-1185">Reference proteome</keyword>
<evidence type="ECO:0000313" key="1">
    <source>
        <dbReference type="EMBL" id="CAD8214710.1"/>
    </source>
</evidence>
<proteinExistence type="predicted"/>
<reference evidence="1" key="1">
    <citation type="submission" date="2021-01" db="EMBL/GenBank/DDBJ databases">
        <authorList>
            <consortium name="Genoscope - CEA"/>
            <person name="William W."/>
        </authorList>
    </citation>
    <scope>NUCLEOTIDE SEQUENCE</scope>
</reference>
<accession>A0A8S1YLK8</accession>
<name>A0A8S1YLK8_9CILI</name>
<dbReference type="OrthoDB" id="293364at2759"/>
<gene>
    <name evidence="1" type="ORF">PPENT_87.1.T2410003</name>
</gene>
<dbReference type="EMBL" id="CAJJDO010000241">
    <property type="protein sequence ID" value="CAD8214710.1"/>
    <property type="molecule type" value="Genomic_DNA"/>
</dbReference>